<sequence length="49" mass="5353">MPPTPSLDIERIRQSEPASARHRARQIEPAALPRAGETRSGEPASDAKF</sequence>
<keyword evidence="3" id="KW-1185">Reference proteome</keyword>
<dbReference type="Proteomes" id="UP000214646">
    <property type="component" value="Unassembled WGS sequence"/>
</dbReference>
<dbReference type="EMBL" id="NIDE01000009">
    <property type="protein sequence ID" value="OWK39800.1"/>
    <property type="molecule type" value="Genomic_DNA"/>
</dbReference>
<evidence type="ECO:0000313" key="2">
    <source>
        <dbReference type="EMBL" id="OWK39800.1"/>
    </source>
</evidence>
<proteinExistence type="predicted"/>
<protein>
    <submittedName>
        <fullName evidence="2">Uncharacterized protein</fullName>
    </submittedName>
</protein>
<dbReference type="AlphaFoldDB" id="A0A225DE23"/>
<organism evidence="2 3">
    <name type="scientific">Fimbriiglobus ruber</name>
    <dbReference type="NCBI Taxonomy" id="1908690"/>
    <lineage>
        <taxon>Bacteria</taxon>
        <taxon>Pseudomonadati</taxon>
        <taxon>Planctomycetota</taxon>
        <taxon>Planctomycetia</taxon>
        <taxon>Gemmatales</taxon>
        <taxon>Gemmataceae</taxon>
        <taxon>Fimbriiglobus</taxon>
    </lineage>
</organism>
<accession>A0A225DE23</accession>
<comment type="caution">
    <text evidence="2">The sequence shown here is derived from an EMBL/GenBank/DDBJ whole genome shotgun (WGS) entry which is preliminary data.</text>
</comment>
<evidence type="ECO:0000256" key="1">
    <source>
        <dbReference type="SAM" id="MobiDB-lite"/>
    </source>
</evidence>
<name>A0A225DE23_9BACT</name>
<feature type="compositionally biased region" description="Basic and acidic residues" evidence="1">
    <location>
        <begin position="36"/>
        <end position="49"/>
    </location>
</feature>
<evidence type="ECO:0000313" key="3">
    <source>
        <dbReference type="Proteomes" id="UP000214646"/>
    </source>
</evidence>
<reference evidence="3" key="1">
    <citation type="submission" date="2017-06" db="EMBL/GenBank/DDBJ databases">
        <title>Genome analysis of Fimbriiglobus ruber SP5, the first member of the order Planctomycetales with confirmed chitinolytic capability.</title>
        <authorList>
            <person name="Ravin N.V."/>
            <person name="Rakitin A.L."/>
            <person name="Ivanova A.A."/>
            <person name="Beletsky A.V."/>
            <person name="Kulichevskaya I.S."/>
            <person name="Mardanov A.V."/>
            <person name="Dedysh S.N."/>
        </authorList>
    </citation>
    <scope>NUCLEOTIDE SEQUENCE [LARGE SCALE GENOMIC DNA]</scope>
    <source>
        <strain evidence="3">SP5</strain>
    </source>
</reference>
<gene>
    <name evidence="2" type="ORF">FRUB_05690</name>
</gene>
<feature type="region of interest" description="Disordered" evidence="1">
    <location>
        <begin position="1"/>
        <end position="49"/>
    </location>
</feature>